<keyword evidence="2" id="KW-1133">Transmembrane helix</keyword>
<dbReference type="SMART" id="SM00028">
    <property type="entry name" value="TPR"/>
    <property type="match status" value="2"/>
</dbReference>
<comment type="caution">
    <text evidence="3">The sequence shown here is derived from an EMBL/GenBank/DDBJ whole genome shotgun (WGS) entry which is preliminary data.</text>
</comment>
<evidence type="ECO:0000256" key="2">
    <source>
        <dbReference type="SAM" id="Phobius"/>
    </source>
</evidence>
<keyword evidence="1" id="KW-0802">TPR repeat</keyword>
<evidence type="ECO:0000256" key="1">
    <source>
        <dbReference type="PROSITE-ProRule" id="PRU00339"/>
    </source>
</evidence>
<proteinExistence type="predicted"/>
<gene>
    <name evidence="3" type="ORF">A2725_01275</name>
</gene>
<organism evidence="3 4">
    <name type="scientific">Candidatus Magasanikbacteria bacterium RIFCSPHIGHO2_01_FULL_33_34</name>
    <dbReference type="NCBI Taxonomy" id="1798671"/>
    <lineage>
        <taxon>Bacteria</taxon>
        <taxon>Candidatus Magasanikiibacteriota</taxon>
    </lineage>
</organism>
<dbReference type="Proteomes" id="UP000177067">
    <property type="component" value="Unassembled WGS sequence"/>
</dbReference>
<name>A0A1F6LJ74_9BACT</name>
<keyword evidence="2" id="KW-0472">Membrane</keyword>
<dbReference type="EMBL" id="MFPS01000007">
    <property type="protein sequence ID" value="OGH59441.1"/>
    <property type="molecule type" value="Genomic_DNA"/>
</dbReference>
<dbReference type="InterPro" id="IPR011990">
    <property type="entry name" value="TPR-like_helical_dom_sf"/>
</dbReference>
<dbReference type="SUPFAM" id="SSF48452">
    <property type="entry name" value="TPR-like"/>
    <property type="match status" value="1"/>
</dbReference>
<evidence type="ECO:0000313" key="4">
    <source>
        <dbReference type="Proteomes" id="UP000177067"/>
    </source>
</evidence>
<keyword evidence="2" id="KW-0812">Transmembrane</keyword>
<feature type="repeat" description="TPR" evidence="1">
    <location>
        <begin position="80"/>
        <end position="113"/>
    </location>
</feature>
<reference evidence="3 4" key="1">
    <citation type="journal article" date="2016" name="Nat. Commun.">
        <title>Thousands of microbial genomes shed light on interconnected biogeochemical processes in an aquifer system.</title>
        <authorList>
            <person name="Anantharaman K."/>
            <person name="Brown C.T."/>
            <person name="Hug L.A."/>
            <person name="Sharon I."/>
            <person name="Castelle C.J."/>
            <person name="Probst A.J."/>
            <person name="Thomas B.C."/>
            <person name="Singh A."/>
            <person name="Wilkins M.J."/>
            <person name="Karaoz U."/>
            <person name="Brodie E.L."/>
            <person name="Williams K.H."/>
            <person name="Hubbard S.S."/>
            <person name="Banfield J.F."/>
        </authorList>
    </citation>
    <scope>NUCLEOTIDE SEQUENCE [LARGE SCALE GENOMIC DNA]</scope>
</reference>
<dbReference type="InterPro" id="IPR019734">
    <property type="entry name" value="TPR_rpt"/>
</dbReference>
<dbReference type="PROSITE" id="PS50005">
    <property type="entry name" value="TPR"/>
    <property type="match status" value="1"/>
</dbReference>
<dbReference type="Gene3D" id="1.25.40.10">
    <property type="entry name" value="Tetratricopeptide repeat domain"/>
    <property type="match status" value="1"/>
</dbReference>
<dbReference type="AlphaFoldDB" id="A0A1F6LJ74"/>
<dbReference type="PANTHER" id="PTHR12558">
    <property type="entry name" value="CELL DIVISION CYCLE 16,23,27"/>
    <property type="match status" value="1"/>
</dbReference>
<dbReference type="PANTHER" id="PTHR12558:SF13">
    <property type="entry name" value="CELL DIVISION CYCLE PROTEIN 27 HOMOLOG"/>
    <property type="match status" value="1"/>
</dbReference>
<protein>
    <submittedName>
        <fullName evidence="3">Uncharacterized protein</fullName>
    </submittedName>
</protein>
<evidence type="ECO:0000313" key="3">
    <source>
        <dbReference type="EMBL" id="OGH59441.1"/>
    </source>
</evidence>
<accession>A0A1F6LJ74</accession>
<dbReference type="Pfam" id="PF13181">
    <property type="entry name" value="TPR_8"/>
    <property type="match status" value="1"/>
</dbReference>
<feature type="transmembrane region" description="Helical" evidence="2">
    <location>
        <begin position="6"/>
        <end position="25"/>
    </location>
</feature>
<sequence length="220" mass="25192">MKNKKILLYIIIIAILIGAVGYYIYNKEAKITDNSAMVDKVIDPFENISIPEGKDEATRAVIQVKIDETKAMYLESPDIWETWIAIGNLKTVLEDYEGAVEAFRQSIILQNNNILGYRNIAEVYKNNLKDYKSAKEYYRLAIELSPGDPDLYISLALVEEFQLQDMASAEQTYLNGLATTNNNFDILNRLLLFYNRNNPEKSQEVQNKINQLYPDSATTQ</sequence>